<dbReference type="RefSeq" id="WP_145295242.1">
    <property type="nucleotide sequence ID" value="NZ_CP036299.1"/>
</dbReference>
<keyword evidence="3" id="KW-1185">Reference proteome</keyword>
<gene>
    <name evidence="2" type="ORF">Spb1_04950</name>
</gene>
<keyword evidence="1" id="KW-0812">Transmembrane</keyword>
<feature type="transmembrane region" description="Helical" evidence="1">
    <location>
        <begin position="37"/>
        <end position="59"/>
    </location>
</feature>
<evidence type="ECO:0000313" key="3">
    <source>
        <dbReference type="Proteomes" id="UP000315349"/>
    </source>
</evidence>
<dbReference type="Proteomes" id="UP000315349">
    <property type="component" value="Chromosome"/>
</dbReference>
<dbReference type="KEGG" id="peh:Spb1_04950"/>
<organism evidence="2 3">
    <name type="scientific">Planctopirus ephydatiae</name>
    <dbReference type="NCBI Taxonomy" id="2528019"/>
    <lineage>
        <taxon>Bacteria</taxon>
        <taxon>Pseudomonadati</taxon>
        <taxon>Planctomycetota</taxon>
        <taxon>Planctomycetia</taxon>
        <taxon>Planctomycetales</taxon>
        <taxon>Planctomycetaceae</taxon>
        <taxon>Planctopirus</taxon>
    </lineage>
</organism>
<reference evidence="2 3" key="1">
    <citation type="submission" date="2019-02" db="EMBL/GenBank/DDBJ databases">
        <title>Deep-cultivation of Planctomycetes and their phenomic and genomic characterization uncovers novel biology.</title>
        <authorList>
            <person name="Wiegand S."/>
            <person name="Jogler M."/>
            <person name="Boedeker C."/>
            <person name="Pinto D."/>
            <person name="Vollmers J."/>
            <person name="Rivas-Marin E."/>
            <person name="Kohn T."/>
            <person name="Peeters S.H."/>
            <person name="Heuer A."/>
            <person name="Rast P."/>
            <person name="Oberbeckmann S."/>
            <person name="Bunk B."/>
            <person name="Jeske O."/>
            <person name="Meyerdierks A."/>
            <person name="Storesund J.E."/>
            <person name="Kallscheuer N."/>
            <person name="Luecker S."/>
            <person name="Lage O.M."/>
            <person name="Pohl T."/>
            <person name="Merkel B.J."/>
            <person name="Hornburger P."/>
            <person name="Mueller R.-W."/>
            <person name="Bruemmer F."/>
            <person name="Labrenz M."/>
            <person name="Spormann A.M."/>
            <person name="Op den Camp H."/>
            <person name="Overmann J."/>
            <person name="Amann R."/>
            <person name="Jetten M.S.M."/>
            <person name="Mascher T."/>
            <person name="Medema M.H."/>
            <person name="Devos D.P."/>
            <person name="Kaster A.-K."/>
            <person name="Ovreas L."/>
            <person name="Rohde M."/>
            <person name="Galperin M.Y."/>
            <person name="Jogler C."/>
        </authorList>
    </citation>
    <scope>NUCLEOTIDE SEQUENCE [LARGE SCALE GENOMIC DNA]</scope>
    <source>
        <strain evidence="2 3">Spb1</strain>
    </source>
</reference>
<feature type="transmembrane region" description="Helical" evidence="1">
    <location>
        <begin position="292"/>
        <end position="313"/>
    </location>
</feature>
<evidence type="ECO:0000256" key="1">
    <source>
        <dbReference type="SAM" id="Phobius"/>
    </source>
</evidence>
<feature type="transmembrane region" description="Helical" evidence="1">
    <location>
        <begin position="65"/>
        <end position="85"/>
    </location>
</feature>
<accession>A0A518GJ68</accession>
<dbReference type="AlphaFoldDB" id="A0A518GJ68"/>
<proteinExistence type="predicted"/>
<protein>
    <submittedName>
        <fullName evidence="2">Uncharacterized protein</fullName>
    </submittedName>
</protein>
<keyword evidence="1" id="KW-1133">Transmembrane helix</keyword>
<name>A0A518GJ68_9PLAN</name>
<evidence type="ECO:0000313" key="2">
    <source>
        <dbReference type="EMBL" id="QDV28632.1"/>
    </source>
</evidence>
<keyword evidence="1" id="KW-0472">Membrane</keyword>
<feature type="transmembrane region" description="Helical" evidence="1">
    <location>
        <begin position="257"/>
        <end position="280"/>
    </location>
</feature>
<dbReference type="EMBL" id="CP036299">
    <property type="protein sequence ID" value="QDV28632.1"/>
    <property type="molecule type" value="Genomic_DNA"/>
</dbReference>
<sequence length="507" mass="55743">MTDHSPDIPGLILHDRSLDRVIFSADTQGTTIQGARLTAALLIGGSTLLLGALGIMGAAVGGPGWLVVFGSLWLFVIGFVAPGLLEIERTAASKTIEITGDTVTVKYQLLWGVHTETYPAEYDLVVKWLVVVPTEPRNEPRYHIELVGSYWRIPFGYDWPKDVQAQFVRWLRLQVGQTLRATCPSCQSGLSVRNVDRASGRQHCSNCDWSSRGRQSPMLSTAEGNLLLPPLSAGPLRVELATPEALIVRIGTRLTSWLVLLAMLLVVATFSMCCVAGLLVPARNNPQQAVDIVGSVWVGAIAIGLVVCVVLYWHRHYRQTITLTANRSRQEVEIERSVGGLPIRTWVTLEGGGYVSGEPVPWPWAGLVSGPLRAVTETDPDVQLVDANTHRVHSLGQRLRHSERRWLSVVLNRFLGTPQFSTPDGQPYPETCGLCGRDLSPEQIDTESGVLCCAGFPDCLWSTSVGSHDHEAAEKLAQTQAAIDKVRQQWSEGVKGWGRWQARFRRK</sequence>